<dbReference type="PRINTS" id="PR00837">
    <property type="entry name" value="V5TPXLIKE"/>
</dbReference>
<evidence type="ECO:0000313" key="5">
    <source>
        <dbReference type="Proteomes" id="UP000236724"/>
    </source>
</evidence>
<evidence type="ECO:0000256" key="2">
    <source>
        <dbReference type="SAM" id="SignalP"/>
    </source>
</evidence>
<reference evidence="4 5" key="1">
    <citation type="submission" date="2016-10" db="EMBL/GenBank/DDBJ databases">
        <authorList>
            <person name="de Groot N.N."/>
        </authorList>
    </citation>
    <scope>NUCLEOTIDE SEQUENCE [LARGE SCALE GENOMIC DNA]</scope>
    <source>
        <strain evidence="4">MBHS1</strain>
    </source>
</reference>
<sequence>MNLSYKQLFFPVIGSVLLLNACSSVIGSKNNTPQTSRTDQTPTRHLTPGVIGTEGQTAQAEDIATLLLNTHNQWRQQAGVPALVWSEGLAQHAQNWAEQLKTKYCILRAQPDNPYAENLFSGIAIKPQQVVNYWGRQHSNYDAKTGQCLHGRGCAHYSQMIAPNTQEMGCGIASCDNLSVWVCHYNPPK</sequence>
<dbReference type="Gene3D" id="3.40.33.10">
    <property type="entry name" value="CAP"/>
    <property type="match status" value="1"/>
</dbReference>
<dbReference type="Pfam" id="PF00188">
    <property type="entry name" value="CAP"/>
    <property type="match status" value="1"/>
</dbReference>
<feature type="domain" description="SCP" evidence="3">
    <location>
        <begin position="62"/>
        <end position="189"/>
    </location>
</feature>
<dbReference type="InterPro" id="IPR001283">
    <property type="entry name" value="CRISP-related"/>
</dbReference>
<dbReference type="RefSeq" id="WP_103920910.1">
    <property type="nucleotide sequence ID" value="NZ_FMSV02000528.1"/>
</dbReference>
<feature type="compositionally biased region" description="Polar residues" evidence="1">
    <location>
        <begin position="29"/>
        <end position="44"/>
    </location>
</feature>
<protein>
    <submittedName>
        <fullName evidence="4">Cysteine-rich secretory protein family protein</fullName>
    </submittedName>
</protein>
<dbReference type="AlphaFoldDB" id="A0A1H6FAX8"/>
<gene>
    <name evidence="4" type="ORF">MBHS_03112</name>
</gene>
<accession>A0A1H6FAX8</accession>
<evidence type="ECO:0000256" key="1">
    <source>
        <dbReference type="SAM" id="MobiDB-lite"/>
    </source>
</evidence>
<name>A0A1H6FAX8_9GAMM</name>
<proteinExistence type="predicted"/>
<evidence type="ECO:0000313" key="4">
    <source>
        <dbReference type="EMBL" id="SEH07237.1"/>
    </source>
</evidence>
<feature type="region of interest" description="Disordered" evidence="1">
    <location>
        <begin position="29"/>
        <end position="50"/>
    </location>
</feature>
<evidence type="ECO:0000259" key="3">
    <source>
        <dbReference type="SMART" id="SM00198"/>
    </source>
</evidence>
<dbReference type="PRINTS" id="PR00838">
    <property type="entry name" value="V5ALLERGEN"/>
</dbReference>
<dbReference type="SUPFAM" id="SSF55797">
    <property type="entry name" value="PR-1-like"/>
    <property type="match status" value="1"/>
</dbReference>
<dbReference type="InterPro" id="IPR035940">
    <property type="entry name" value="CAP_sf"/>
</dbReference>
<feature type="chain" id="PRO_5014712160" evidence="2">
    <location>
        <begin position="22"/>
        <end position="189"/>
    </location>
</feature>
<dbReference type="InterPro" id="IPR014044">
    <property type="entry name" value="CAP_dom"/>
</dbReference>
<dbReference type="SMART" id="SM00198">
    <property type="entry name" value="SCP"/>
    <property type="match status" value="1"/>
</dbReference>
<dbReference type="InterPro" id="IPR002413">
    <property type="entry name" value="V5_allergen-like"/>
</dbReference>
<dbReference type="Proteomes" id="UP000236724">
    <property type="component" value="Unassembled WGS sequence"/>
</dbReference>
<keyword evidence="2" id="KW-0732">Signal</keyword>
<organism evidence="4 5">
    <name type="scientific">Candidatus Venteria ishoeyi</name>
    <dbReference type="NCBI Taxonomy" id="1899563"/>
    <lineage>
        <taxon>Bacteria</taxon>
        <taxon>Pseudomonadati</taxon>
        <taxon>Pseudomonadota</taxon>
        <taxon>Gammaproteobacteria</taxon>
        <taxon>Thiotrichales</taxon>
        <taxon>Thiotrichaceae</taxon>
        <taxon>Venteria</taxon>
    </lineage>
</organism>
<feature type="signal peptide" evidence="2">
    <location>
        <begin position="1"/>
        <end position="21"/>
    </location>
</feature>
<dbReference type="EMBL" id="FMSV02000528">
    <property type="protein sequence ID" value="SEH07237.1"/>
    <property type="molecule type" value="Genomic_DNA"/>
</dbReference>
<dbReference type="PANTHER" id="PTHR10334">
    <property type="entry name" value="CYSTEINE-RICH SECRETORY PROTEIN-RELATED"/>
    <property type="match status" value="1"/>
</dbReference>
<dbReference type="OrthoDB" id="9794228at2"/>
<keyword evidence="5" id="KW-1185">Reference proteome</keyword>